<name>A0AAE0RXX7_9BIVA</name>
<reference evidence="2" key="3">
    <citation type="submission" date="2023-05" db="EMBL/GenBank/DDBJ databases">
        <authorList>
            <person name="Smith C.H."/>
        </authorList>
    </citation>
    <scope>NUCLEOTIDE SEQUENCE</scope>
    <source>
        <strain evidence="2">CHS0354</strain>
        <tissue evidence="2">Mantle</tissue>
    </source>
</reference>
<comment type="caution">
    <text evidence="2">The sequence shown here is derived from an EMBL/GenBank/DDBJ whole genome shotgun (WGS) entry which is preliminary data.</text>
</comment>
<sequence>MIANSGFTTNVNAATALSAETVEVNTREHAPKLPPNAPIVKDYTYQGHQNHKRKSDNTFNELEKLNIATSERKRIQDKQ</sequence>
<keyword evidence="3" id="KW-1185">Reference proteome</keyword>
<evidence type="ECO:0000313" key="3">
    <source>
        <dbReference type="Proteomes" id="UP001195483"/>
    </source>
</evidence>
<reference evidence="2" key="1">
    <citation type="journal article" date="2021" name="Genome Biol. Evol.">
        <title>A High-Quality Reference Genome for a Parasitic Bivalve with Doubly Uniparental Inheritance (Bivalvia: Unionida).</title>
        <authorList>
            <person name="Smith C.H."/>
        </authorList>
    </citation>
    <scope>NUCLEOTIDE SEQUENCE</scope>
    <source>
        <strain evidence="2">CHS0354</strain>
    </source>
</reference>
<reference evidence="2" key="2">
    <citation type="journal article" date="2021" name="Genome Biol. Evol.">
        <title>Developing a high-quality reference genome for a parasitic bivalve with doubly uniparental inheritance (Bivalvia: Unionida).</title>
        <authorList>
            <person name="Smith C.H."/>
        </authorList>
    </citation>
    <scope>NUCLEOTIDE SEQUENCE</scope>
    <source>
        <strain evidence="2">CHS0354</strain>
        <tissue evidence="2">Mantle</tissue>
    </source>
</reference>
<proteinExistence type="predicted"/>
<feature type="region of interest" description="Disordered" evidence="1">
    <location>
        <begin position="45"/>
        <end position="65"/>
    </location>
</feature>
<protein>
    <submittedName>
        <fullName evidence="2">Uncharacterized protein</fullName>
    </submittedName>
</protein>
<gene>
    <name evidence="2" type="ORF">CHS0354_016209</name>
</gene>
<accession>A0AAE0RXX7</accession>
<evidence type="ECO:0000256" key="1">
    <source>
        <dbReference type="SAM" id="MobiDB-lite"/>
    </source>
</evidence>
<dbReference type="EMBL" id="JAEAOA010001006">
    <property type="protein sequence ID" value="KAK3581365.1"/>
    <property type="molecule type" value="Genomic_DNA"/>
</dbReference>
<evidence type="ECO:0000313" key="2">
    <source>
        <dbReference type="EMBL" id="KAK3581365.1"/>
    </source>
</evidence>
<dbReference type="Proteomes" id="UP001195483">
    <property type="component" value="Unassembled WGS sequence"/>
</dbReference>
<organism evidence="2 3">
    <name type="scientific">Potamilus streckersoni</name>
    <dbReference type="NCBI Taxonomy" id="2493646"/>
    <lineage>
        <taxon>Eukaryota</taxon>
        <taxon>Metazoa</taxon>
        <taxon>Spiralia</taxon>
        <taxon>Lophotrochozoa</taxon>
        <taxon>Mollusca</taxon>
        <taxon>Bivalvia</taxon>
        <taxon>Autobranchia</taxon>
        <taxon>Heteroconchia</taxon>
        <taxon>Palaeoheterodonta</taxon>
        <taxon>Unionida</taxon>
        <taxon>Unionoidea</taxon>
        <taxon>Unionidae</taxon>
        <taxon>Ambleminae</taxon>
        <taxon>Lampsilini</taxon>
        <taxon>Potamilus</taxon>
    </lineage>
</organism>
<dbReference type="AlphaFoldDB" id="A0AAE0RXX7"/>